<reference evidence="2" key="1">
    <citation type="submission" date="2021-05" db="EMBL/GenBank/DDBJ databases">
        <authorList>
            <person name="Alioto T."/>
            <person name="Alioto T."/>
            <person name="Gomez Garrido J."/>
        </authorList>
    </citation>
    <scope>NUCLEOTIDE SEQUENCE</scope>
</reference>
<evidence type="ECO:0008006" key="3">
    <source>
        <dbReference type="Google" id="ProtNLM"/>
    </source>
</evidence>
<dbReference type="EMBL" id="HBUF01608120">
    <property type="protein sequence ID" value="CAG6778082.1"/>
    <property type="molecule type" value="Transcribed_RNA"/>
</dbReference>
<feature type="region of interest" description="Disordered" evidence="1">
    <location>
        <begin position="1"/>
        <end position="65"/>
    </location>
</feature>
<dbReference type="AlphaFoldDB" id="A0A8D9B7F2"/>
<proteinExistence type="predicted"/>
<evidence type="ECO:0000256" key="1">
    <source>
        <dbReference type="SAM" id="MobiDB-lite"/>
    </source>
</evidence>
<protein>
    <recommendedName>
        <fullName evidence="3">No apical meristem-associated C-terminal domain-containing protein</fullName>
    </recommendedName>
</protein>
<name>A0A8D9B7F2_9HEMI</name>
<sequence length="158" mass="18004">MLDGVMDTEANTEGENNIQPSSDTNDKTTSTIWNRSGYTSGMFSKPRSKLLRTSRSSVGKPASRNYDVQSKNLSKKKDVLELQEQHFLKLSSNQELEKEYLLAKTKREEELHEMDVASRKAKDKREKELFDLAKQKLMLEVSILKNDLGHLGIGNNNE</sequence>
<feature type="compositionally biased region" description="Polar residues" evidence="1">
    <location>
        <begin position="9"/>
        <end position="42"/>
    </location>
</feature>
<organism evidence="2">
    <name type="scientific">Cacopsylla melanoneura</name>
    <dbReference type="NCBI Taxonomy" id="428564"/>
    <lineage>
        <taxon>Eukaryota</taxon>
        <taxon>Metazoa</taxon>
        <taxon>Ecdysozoa</taxon>
        <taxon>Arthropoda</taxon>
        <taxon>Hexapoda</taxon>
        <taxon>Insecta</taxon>
        <taxon>Pterygota</taxon>
        <taxon>Neoptera</taxon>
        <taxon>Paraneoptera</taxon>
        <taxon>Hemiptera</taxon>
        <taxon>Sternorrhyncha</taxon>
        <taxon>Psylloidea</taxon>
        <taxon>Psyllidae</taxon>
        <taxon>Psyllinae</taxon>
        <taxon>Cacopsylla</taxon>
    </lineage>
</organism>
<evidence type="ECO:0000313" key="2">
    <source>
        <dbReference type="EMBL" id="CAG6778082.1"/>
    </source>
</evidence>
<accession>A0A8D9B7F2</accession>